<dbReference type="PANTHER" id="PTHR34846">
    <property type="entry name" value="4-CARBOXYMUCONOLACTONE DECARBOXYLASE FAMILY PROTEIN (AFU_ORTHOLOGUE AFUA_6G11590)"/>
    <property type="match status" value="1"/>
</dbReference>
<comment type="caution">
    <text evidence="3">The sequence shown here is derived from an EMBL/GenBank/DDBJ whole genome shotgun (WGS) entry which is preliminary data.</text>
</comment>
<organism evidence="3 4">
    <name type="scientific">Aciditerrimonas ferrireducens</name>
    <dbReference type="NCBI Taxonomy" id="667306"/>
    <lineage>
        <taxon>Bacteria</taxon>
        <taxon>Bacillati</taxon>
        <taxon>Actinomycetota</taxon>
        <taxon>Acidimicrobiia</taxon>
        <taxon>Acidimicrobiales</taxon>
        <taxon>Acidimicrobiaceae</taxon>
        <taxon>Aciditerrimonas</taxon>
    </lineage>
</organism>
<evidence type="ECO:0000259" key="2">
    <source>
        <dbReference type="Pfam" id="PF02627"/>
    </source>
</evidence>
<evidence type="ECO:0000313" key="3">
    <source>
        <dbReference type="EMBL" id="MFC0081453.1"/>
    </source>
</evidence>
<name>A0ABV6C180_9ACTN</name>
<proteinExistence type="predicted"/>
<evidence type="ECO:0000256" key="1">
    <source>
        <dbReference type="SAM" id="MobiDB-lite"/>
    </source>
</evidence>
<dbReference type="Gene3D" id="1.20.1290.10">
    <property type="entry name" value="AhpD-like"/>
    <property type="match status" value="1"/>
</dbReference>
<reference evidence="3 4" key="1">
    <citation type="submission" date="2024-09" db="EMBL/GenBank/DDBJ databases">
        <authorList>
            <person name="Sun Q."/>
            <person name="Mori K."/>
        </authorList>
    </citation>
    <scope>NUCLEOTIDE SEQUENCE [LARGE SCALE GENOMIC DNA]</scope>
    <source>
        <strain evidence="3 4">JCM 15389</strain>
    </source>
</reference>
<gene>
    <name evidence="3" type="ORF">ACFFRE_04730</name>
</gene>
<evidence type="ECO:0000313" key="4">
    <source>
        <dbReference type="Proteomes" id="UP001589788"/>
    </source>
</evidence>
<dbReference type="Pfam" id="PF02627">
    <property type="entry name" value="CMD"/>
    <property type="match status" value="1"/>
</dbReference>
<dbReference type="EMBL" id="JBHLYQ010000031">
    <property type="protein sequence ID" value="MFC0081453.1"/>
    <property type="molecule type" value="Genomic_DNA"/>
</dbReference>
<dbReference type="SUPFAM" id="SSF69118">
    <property type="entry name" value="AhpD-like"/>
    <property type="match status" value="1"/>
</dbReference>
<sequence length="223" mass="23560">MTLGSGPPEREPGSAGEPAVGGLLPLLEEDRALAVAAEARVPEVLARLHVFRLLLGRPSLAKGLSGLLLALLTSEVLPARLRELQILRVAWRRGSAYEWSQHWRIAADLGIPPAVLLAVREGPGAPGLDPEDHLVLQAADEVLTDGQVTARTLADLVGALGEGGALEAVAVPAVWAMVAVILQSAQVPLEEGLPPWLPDGRGPRWPEHDQAPPATTINRSINQ</sequence>
<dbReference type="InterPro" id="IPR003779">
    <property type="entry name" value="CMD-like"/>
</dbReference>
<feature type="domain" description="Carboxymuconolactone decarboxylase-like" evidence="2">
    <location>
        <begin position="58"/>
        <end position="135"/>
    </location>
</feature>
<dbReference type="RefSeq" id="WP_377788692.1">
    <property type="nucleotide sequence ID" value="NZ_JBHLYQ010000031.1"/>
</dbReference>
<protein>
    <submittedName>
        <fullName evidence="3">Carboxymuconolactone decarboxylase family protein</fullName>
    </submittedName>
</protein>
<dbReference type="Proteomes" id="UP001589788">
    <property type="component" value="Unassembled WGS sequence"/>
</dbReference>
<accession>A0ABV6C180</accession>
<feature type="compositionally biased region" description="Basic and acidic residues" evidence="1">
    <location>
        <begin position="201"/>
        <end position="210"/>
    </location>
</feature>
<feature type="region of interest" description="Disordered" evidence="1">
    <location>
        <begin position="193"/>
        <end position="223"/>
    </location>
</feature>
<dbReference type="InterPro" id="IPR029032">
    <property type="entry name" value="AhpD-like"/>
</dbReference>
<feature type="compositionally biased region" description="Polar residues" evidence="1">
    <location>
        <begin position="213"/>
        <end position="223"/>
    </location>
</feature>
<dbReference type="PANTHER" id="PTHR34846:SF11">
    <property type="entry name" value="4-CARBOXYMUCONOLACTONE DECARBOXYLASE FAMILY PROTEIN (AFU_ORTHOLOGUE AFUA_6G11590)"/>
    <property type="match status" value="1"/>
</dbReference>
<keyword evidence="4" id="KW-1185">Reference proteome</keyword>